<name>A0A6P6MN30_CARAU</name>
<keyword evidence="10 18" id="KW-0106">Calcium</keyword>
<dbReference type="GO" id="GO:0016887">
    <property type="term" value="F:ATP hydrolysis activity"/>
    <property type="evidence" value="ECO:0007669"/>
    <property type="project" value="InterPro"/>
</dbReference>
<dbReference type="InterPro" id="IPR008250">
    <property type="entry name" value="ATPase_P-typ_transduc_dom_A_sf"/>
</dbReference>
<evidence type="ECO:0000256" key="15">
    <source>
        <dbReference type="ARBA" id="ARBA00022989"/>
    </source>
</evidence>
<evidence type="ECO:0000313" key="23">
    <source>
        <dbReference type="RefSeq" id="XP_026097947.1"/>
    </source>
</evidence>
<dbReference type="Gene3D" id="1.20.1110.10">
    <property type="entry name" value="Calcium-transporting ATPase, transmembrane domain"/>
    <property type="match status" value="3"/>
</dbReference>
<keyword evidence="4" id="KW-1003">Cell membrane</keyword>
<organism evidence="22 23">
    <name type="scientific">Carassius auratus</name>
    <name type="common">Goldfish</name>
    <dbReference type="NCBI Taxonomy" id="7957"/>
    <lineage>
        <taxon>Eukaryota</taxon>
        <taxon>Metazoa</taxon>
        <taxon>Chordata</taxon>
        <taxon>Craniata</taxon>
        <taxon>Vertebrata</taxon>
        <taxon>Euteleostomi</taxon>
        <taxon>Actinopterygii</taxon>
        <taxon>Neopterygii</taxon>
        <taxon>Teleostei</taxon>
        <taxon>Ostariophysi</taxon>
        <taxon>Cypriniformes</taxon>
        <taxon>Cyprinidae</taxon>
        <taxon>Cyprininae</taxon>
        <taxon>Carassius</taxon>
    </lineage>
</organism>
<dbReference type="CTD" id="558525"/>
<evidence type="ECO:0000256" key="13">
    <source>
        <dbReference type="ARBA" id="ARBA00022860"/>
    </source>
</evidence>
<feature type="transmembrane region" description="Helical" evidence="18">
    <location>
        <begin position="369"/>
        <end position="390"/>
    </location>
</feature>
<keyword evidence="6 18" id="KW-0109">Calcium transport</keyword>
<dbReference type="InterPro" id="IPR004014">
    <property type="entry name" value="ATPase_P-typ_cation-transptr_N"/>
</dbReference>
<sequence>MSTTATMGEMANSAVEFYPKQGGGGAEANHAGDFGVTLEELRALMELRGPEALQKIQESFGDAEGLCQRLKSSTSDGLSDNPTDLEKRRQTFGQNFIPPKKPKTFLQLVWEALQDVTLIILEIAAIISLGLSFYQPPGHESEGCGAGGVGVEDEGEAEAGWIEGAAILLSVICVVLVTAFNDWSKEKQFRGLQSRIELEQRFAVVRNGNVIQIPVAEMVVGDMAQVKYGDLLPADGVLIQANDLKIDESALTGESDHVRKSADKDPMLLSGTHVMEGSGRMLVTAVGVNSQSGIIFTLLGAGEGEEEKKEKKAKKQDGAVAMEMQPLKSAEGGEVEEREKKKSNVPKKEKSVLQGKLTKLAVQIGKAGLVMSAITVIILVLYFVIETFVVTRRKWLPECTPIYVQYFVKFFIIGVTVLVVAVPEGLPLAVTISLAYSVKKMMKDNNLVRHLDACETMGNATAICSDKTGTLTTNRMTVVQSFINDQHFREIPDPSQISPNTLEMLVNAISINCAYTSKIMPPDVEGGLPKQVGNKTECGLLGFLLDLKSDYAPVREQIPEEKLYKVYTFNSVRKSMSTVVQMPDGSFRLYSKGASEILLKKCSSILGANGEARSFKPRDRDEMVKKVIEPMACEGLRTICIAYRDLPCDPEPDWDNEAEIVTDLTCITVVGIEDPVRPEVPEAIRKCQKAGITVRMVTGDNINTARAIAAKCGIIQPGDDFLCLEGKEFNRRIRNEKGEIEQERIDKIWPKLRVLARSSPTDKHTLVKGIIDSTVLEQRQVVAVTGDGTNDGPALKKADVGFAMGIAGTDVAKEASDIILTDDNFSSIVKAVMWGRNVYDSISKFLQFQLTVNVVAVIVAFTGACITQDSPLKAVQMLWVNLIMDTFASLALATEPPTESLLLRKPYGRNNPLISLTMMKNILGHGVYQLVIIFTLLFVGEKIFDIDCGRNAPLHSPPSEHYTIIFNTFVLMQLFNEINARKIHGERNVFDGIFRNPIFCSIVLGTFGVQIVIVQFGGKPFSCAPLNLEQWLWCLFVGVGELLWGQLIATVPTSHLKCLKEAGHGTGTDDMTEDELAEDEEEIDHAERELRRGQILWFRGLNRIQTQMEVVSTFKRSGSFQGAVRRRSSVLSQLHDVTNISTPTHVVLSTANASVAPGNAGGESVP</sequence>
<keyword evidence="17 18" id="KW-0472">Membrane</keyword>
<feature type="coiled-coil region" evidence="19">
    <location>
        <begin position="1069"/>
        <end position="1096"/>
    </location>
</feature>
<dbReference type="PRINTS" id="PR00119">
    <property type="entry name" value="CATATPASE"/>
</dbReference>
<feature type="compositionally biased region" description="Basic and acidic residues" evidence="20">
    <location>
        <begin position="335"/>
        <end position="348"/>
    </location>
</feature>
<gene>
    <name evidence="23" type="primary">atp2b3b</name>
</gene>
<evidence type="ECO:0000256" key="7">
    <source>
        <dbReference type="ARBA" id="ARBA00022692"/>
    </source>
</evidence>
<keyword evidence="13" id="KW-0112">Calmodulin-binding</keyword>
<dbReference type="SUPFAM" id="SSF81665">
    <property type="entry name" value="Calcium ATPase, transmembrane domain M"/>
    <property type="match status" value="1"/>
</dbReference>
<evidence type="ECO:0000256" key="2">
    <source>
        <dbReference type="ARBA" id="ARBA00006124"/>
    </source>
</evidence>
<evidence type="ECO:0000256" key="14">
    <source>
        <dbReference type="ARBA" id="ARBA00022967"/>
    </source>
</evidence>
<evidence type="ECO:0000256" key="4">
    <source>
        <dbReference type="ARBA" id="ARBA00022475"/>
    </source>
</evidence>
<dbReference type="InterPro" id="IPR036412">
    <property type="entry name" value="HAD-like_sf"/>
</dbReference>
<evidence type="ECO:0000256" key="16">
    <source>
        <dbReference type="ARBA" id="ARBA00023065"/>
    </source>
</evidence>
<dbReference type="SUPFAM" id="SSF81660">
    <property type="entry name" value="Metal cation-transporting ATPase, ATP-binding domain N"/>
    <property type="match status" value="1"/>
</dbReference>
<evidence type="ECO:0000256" key="19">
    <source>
        <dbReference type="SAM" id="Coils"/>
    </source>
</evidence>
<dbReference type="RefSeq" id="XP_026097947.1">
    <property type="nucleotide sequence ID" value="XM_026242162.1"/>
</dbReference>
<evidence type="ECO:0000256" key="1">
    <source>
        <dbReference type="ARBA" id="ARBA00004651"/>
    </source>
</evidence>
<evidence type="ECO:0000256" key="17">
    <source>
        <dbReference type="ARBA" id="ARBA00023136"/>
    </source>
</evidence>
<dbReference type="SFLD" id="SFLDS00003">
    <property type="entry name" value="Haloacid_Dehalogenase"/>
    <property type="match status" value="1"/>
</dbReference>
<keyword evidence="22" id="KW-1185">Reference proteome</keyword>
<evidence type="ECO:0000256" key="10">
    <source>
        <dbReference type="ARBA" id="ARBA00022837"/>
    </source>
</evidence>
<evidence type="ECO:0000259" key="21">
    <source>
        <dbReference type="SMART" id="SM00831"/>
    </source>
</evidence>
<keyword evidence="19" id="KW-0175">Coiled coil</keyword>
<dbReference type="InterPro" id="IPR001757">
    <property type="entry name" value="P_typ_ATPase"/>
</dbReference>
<evidence type="ECO:0000256" key="9">
    <source>
        <dbReference type="ARBA" id="ARBA00022741"/>
    </source>
</evidence>
<keyword evidence="9 18" id="KW-0547">Nucleotide-binding</keyword>
<comment type="subcellular location">
    <subcellularLocation>
        <location evidence="1">Cell membrane</location>
        <topology evidence="1">Multi-pass membrane protein</topology>
    </subcellularLocation>
    <subcellularLocation>
        <location evidence="18">Membrane</location>
        <topology evidence="18">Multi-pass membrane protein</topology>
    </subcellularLocation>
</comment>
<dbReference type="Pfam" id="PF13246">
    <property type="entry name" value="Cation_ATPase"/>
    <property type="match status" value="1"/>
</dbReference>
<dbReference type="SFLD" id="SFLDG00002">
    <property type="entry name" value="C1.7:_P-type_atpase_like"/>
    <property type="match status" value="1"/>
</dbReference>
<keyword evidence="11 18" id="KW-0067">ATP-binding</keyword>
<dbReference type="Gene3D" id="3.40.1110.10">
    <property type="entry name" value="Calcium-transporting ATPase, cytoplasmic domain N"/>
    <property type="match status" value="1"/>
</dbReference>
<keyword evidence="3 18" id="KW-0813">Transport</keyword>
<feature type="transmembrane region" description="Helical" evidence="18">
    <location>
        <begin position="922"/>
        <end position="940"/>
    </location>
</feature>
<dbReference type="Pfam" id="PF00122">
    <property type="entry name" value="E1-E2_ATPase"/>
    <property type="match status" value="1"/>
</dbReference>
<dbReference type="AlphaFoldDB" id="A0A6P6MN30"/>
<evidence type="ECO:0000256" key="20">
    <source>
        <dbReference type="SAM" id="MobiDB-lite"/>
    </source>
</evidence>
<dbReference type="Gene3D" id="2.70.150.10">
    <property type="entry name" value="Calcium-transporting ATPase, cytoplasmic transduction domain A"/>
    <property type="match status" value="1"/>
</dbReference>
<dbReference type="FunFam" id="2.70.150.10:FF:000001">
    <property type="entry name" value="Calcium-transporting ATPase"/>
    <property type="match status" value="1"/>
</dbReference>
<dbReference type="FunFam" id="3.40.50.1000:FF:000007">
    <property type="entry name" value="Calcium-transporting ATPase"/>
    <property type="match status" value="1"/>
</dbReference>
<dbReference type="NCBIfam" id="TIGR01494">
    <property type="entry name" value="ATPase_P-type"/>
    <property type="match status" value="3"/>
</dbReference>
<dbReference type="FunFam" id="1.20.1110.10:FF:000002">
    <property type="entry name" value="Calcium-transporting ATPase"/>
    <property type="match status" value="1"/>
</dbReference>
<dbReference type="FunFam" id="1.20.1110.10:FF:000008">
    <property type="entry name" value="Calcium-transporting ATPase"/>
    <property type="match status" value="1"/>
</dbReference>
<keyword evidence="16 18" id="KW-0406">Ion transport</keyword>
<dbReference type="SMART" id="SM00831">
    <property type="entry name" value="Cation_ATPase_N"/>
    <property type="match status" value="1"/>
</dbReference>
<evidence type="ECO:0000256" key="11">
    <source>
        <dbReference type="ARBA" id="ARBA00022840"/>
    </source>
</evidence>
<comment type="similarity">
    <text evidence="2 18">Belongs to the cation transport ATPase (P-type) (TC 3.A.3) family. Type IIB subfamily.</text>
</comment>
<keyword evidence="15 18" id="KW-1133">Transmembrane helix</keyword>
<dbReference type="FunFam" id="1.20.1110.10:FF:000001">
    <property type="entry name" value="Calcium-transporting ATPase"/>
    <property type="match status" value="1"/>
</dbReference>
<evidence type="ECO:0000256" key="8">
    <source>
        <dbReference type="ARBA" id="ARBA00022723"/>
    </source>
</evidence>
<dbReference type="SFLD" id="SFLDF00027">
    <property type="entry name" value="p-type_atpase"/>
    <property type="match status" value="1"/>
</dbReference>
<dbReference type="InterPro" id="IPR018303">
    <property type="entry name" value="ATPase_P-typ_P_site"/>
</dbReference>
<evidence type="ECO:0000256" key="12">
    <source>
        <dbReference type="ARBA" id="ARBA00022842"/>
    </source>
</evidence>
<comment type="function">
    <text evidence="18">Catalyzes the hydrolysis of ATP coupled with the transport of calcium.</text>
</comment>
<comment type="catalytic activity">
    <reaction evidence="18">
        <text>Ca(2+)(in) + ATP + H2O = Ca(2+)(out) + ADP + phosphate + H(+)</text>
        <dbReference type="Rhea" id="RHEA:18105"/>
        <dbReference type="ChEBI" id="CHEBI:15377"/>
        <dbReference type="ChEBI" id="CHEBI:15378"/>
        <dbReference type="ChEBI" id="CHEBI:29108"/>
        <dbReference type="ChEBI" id="CHEBI:30616"/>
        <dbReference type="ChEBI" id="CHEBI:43474"/>
        <dbReference type="ChEBI" id="CHEBI:456216"/>
        <dbReference type="EC" id="7.2.2.10"/>
    </reaction>
</comment>
<accession>A0A6P6MN30</accession>
<evidence type="ECO:0000313" key="22">
    <source>
        <dbReference type="Proteomes" id="UP000515129"/>
    </source>
</evidence>
<dbReference type="CDD" id="cd02081">
    <property type="entry name" value="P-type_ATPase_Ca_PMCA-like"/>
    <property type="match status" value="1"/>
</dbReference>
<dbReference type="SUPFAM" id="SSF56784">
    <property type="entry name" value="HAD-like"/>
    <property type="match status" value="1"/>
</dbReference>
<dbReference type="GO" id="GO:0030165">
    <property type="term" value="F:PDZ domain binding"/>
    <property type="evidence" value="ECO:0007669"/>
    <property type="project" value="TreeGrafter"/>
</dbReference>
<dbReference type="FunFam" id="3.40.1110.10:FF:000032">
    <property type="entry name" value="Calcium-transporting ATPase"/>
    <property type="match status" value="1"/>
</dbReference>
<dbReference type="Proteomes" id="UP000515129">
    <property type="component" value="Unplaced"/>
</dbReference>
<feature type="transmembrane region" description="Helical" evidence="18">
    <location>
        <begin position="998"/>
        <end position="1018"/>
    </location>
</feature>
<proteinExistence type="inferred from homology"/>
<dbReference type="GO" id="GO:0005388">
    <property type="term" value="F:P-type calcium transporter activity"/>
    <property type="evidence" value="ECO:0007669"/>
    <property type="project" value="UniProtKB-EC"/>
</dbReference>
<evidence type="ECO:0000256" key="6">
    <source>
        <dbReference type="ARBA" id="ARBA00022568"/>
    </source>
</evidence>
<feature type="transmembrane region" description="Helical" evidence="18">
    <location>
        <begin position="1030"/>
        <end position="1051"/>
    </location>
</feature>
<dbReference type="PROSITE" id="PS00154">
    <property type="entry name" value="ATPASE_E1_E2"/>
    <property type="match status" value="1"/>
</dbReference>
<keyword evidence="7 18" id="KW-0812">Transmembrane</keyword>
<keyword evidence="12" id="KW-0460">Magnesium</keyword>
<evidence type="ECO:0000256" key="18">
    <source>
        <dbReference type="RuleBase" id="RU361146"/>
    </source>
</evidence>
<dbReference type="InterPro" id="IPR059000">
    <property type="entry name" value="ATPase_P-type_domA"/>
</dbReference>
<dbReference type="InterPro" id="IPR022141">
    <property type="entry name" value="ATP_Ca_trans_C"/>
</dbReference>
<feature type="transmembrane region" description="Helical" evidence="18">
    <location>
        <begin position="410"/>
        <end position="436"/>
    </location>
</feature>
<dbReference type="GO" id="GO:0051480">
    <property type="term" value="P:regulation of cytosolic calcium ion concentration"/>
    <property type="evidence" value="ECO:0007669"/>
    <property type="project" value="TreeGrafter"/>
</dbReference>
<dbReference type="GO" id="GO:0005886">
    <property type="term" value="C:plasma membrane"/>
    <property type="evidence" value="ECO:0007669"/>
    <property type="project" value="UniProtKB-SubCell"/>
</dbReference>
<keyword evidence="8" id="KW-0479">Metal-binding</keyword>
<dbReference type="InterPro" id="IPR023298">
    <property type="entry name" value="ATPase_P-typ_TM_dom_sf"/>
</dbReference>
<keyword evidence="5" id="KW-0597">Phosphoprotein</keyword>
<protein>
    <recommendedName>
        <fullName evidence="18">Calcium-transporting ATPase</fullName>
        <ecNumber evidence="18">7.2.2.10</ecNumber>
    </recommendedName>
</protein>
<dbReference type="EC" id="7.2.2.10" evidence="18"/>
<dbReference type="Pfam" id="PF00690">
    <property type="entry name" value="Cation_ATPase_N"/>
    <property type="match status" value="1"/>
</dbReference>
<evidence type="ECO:0000256" key="5">
    <source>
        <dbReference type="ARBA" id="ARBA00022553"/>
    </source>
</evidence>
<dbReference type="InterPro" id="IPR044492">
    <property type="entry name" value="P_typ_ATPase_HD_dom"/>
</dbReference>
<reference evidence="23" key="1">
    <citation type="submission" date="2025-08" db="UniProtKB">
        <authorList>
            <consortium name="RefSeq"/>
        </authorList>
    </citation>
    <scope>IDENTIFICATION</scope>
    <source>
        <strain evidence="23">Wakin</strain>
        <tissue evidence="23">Muscle</tissue>
    </source>
</reference>
<evidence type="ECO:0000256" key="3">
    <source>
        <dbReference type="ARBA" id="ARBA00022448"/>
    </source>
</evidence>
<comment type="caution">
    <text evidence="18">Lacks conserved residue(s) required for the propagation of feature annotation.</text>
</comment>
<dbReference type="InterPro" id="IPR006068">
    <property type="entry name" value="ATPase_P-typ_cation-transptr_C"/>
</dbReference>
<dbReference type="SUPFAM" id="SSF81653">
    <property type="entry name" value="Calcium ATPase, transduction domain A"/>
    <property type="match status" value="1"/>
</dbReference>
<feature type="region of interest" description="Disordered" evidence="20">
    <location>
        <begin position="328"/>
        <end position="348"/>
    </location>
</feature>
<dbReference type="Pfam" id="PF00689">
    <property type="entry name" value="Cation_ATPase_C"/>
    <property type="match status" value="1"/>
</dbReference>
<dbReference type="GO" id="GO:0098978">
    <property type="term" value="C:glutamatergic synapse"/>
    <property type="evidence" value="ECO:0007669"/>
    <property type="project" value="UniProtKB-ARBA"/>
</dbReference>
<dbReference type="InterPro" id="IPR023299">
    <property type="entry name" value="ATPase_P-typ_cyto_dom_N"/>
</dbReference>
<dbReference type="InterPro" id="IPR006408">
    <property type="entry name" value="P-type_ATPase_IIB"/>
</dbReference>
<dbReference type="PANTHER" id="PTHR24093">
    <property type="entry name" value="CATION TRANSPORTING ATPASE"/>
    <property type="match status" value="1"/>
</dbReference>
<keyword evidence="14" id="KW-1278">Translocase</keyword>
<dbReference type="Pfam" id="PF12424">
    <property type="entry name" value="ATP_Ca_trans_C"/>
    <property type="match status" value="1"/>
</dbReference>
<dbReference type="Pfam" id="PF08282">
    <property type="entry name" value="Hydrolase_3"/>
    <property type="match status" value="1"/>
</dbReference>
<dbReference type="GO" id="GO:0005516">
    <property type="term" value="F:calmodulin binding"/>
    <property type="evidence" value="ECO:0007669"/>
    <property type="project" value="UniProtKB-KW"/>
</dbReference>
<dbReference type="PANTHER" id="PTHR24093:SF284">
    <property type="entry name" value="PLASMA MEMBRANE CALCIUM-TRANSPORTING ATPASE 3"/>
    <property type="match status" value="1"/>
</dbReference>
<feature type="domain" description="Cation-transporting P-type ATPase N-terminal" evidence="21">
    <location>
        <begin position="57"/>
        <end position="133"/>
    </location>
</feature>
<dbReference type="GO" id="GO:0005524">
    <property type="term" value="F:ATP binding"/>
    <property type="evidence" value="ECO:0007669"/>
    <property type="project" value="UniProtKB-KW"/>
</dbReference>
<dbReference type="GO" id="GO:0046872">
    <property type="term" value="F:metal ion binding"/>
    <property type="evidence" value="ECO:0007669"/>
    <property type="project" value="UniProtKB-KW"/>
</dbReference>
<dbReference type="NCBIfam" id="TIGR01517">
    <property type="entry name" value="ATPase-IIB_Ca"/>
    <property type="match status" value="1"/>
</dbReference>